<reference evidence="1 2" key="1">
    <citation type="submission" date="2018-05" db="EMBL/GenBank/DDBJ databases">
        <title>The Hungate 1000. A catalogue of reference genomes from the rumen microbiome.</title>
        <authorList>
            <person name="Kelly W."/>
        </authorList>
    </citation>
    <scope>NUCLEOTIDE SEQUENCE [LARGE SCALE GENOMIC DNA]</scope>
    <source>
        <strain evidence="1 2">NLAE-zl-C242</strain>
    </source>
</reference>
<dbReference type="NCBIfam" id="TIGR03172">
    <property type="entry name" value="selenium cofactor biosynthesis protein YqeC"/>
    <property type="match status" value="1"/>
</dbReference>
<proteinExistence type="predicted"/>
<dbReference type="OrthoDB" id="368187at2"/>
<dbReference type="InterPro" id="IPR017587">
    <property type="entry name" value="YqeC"/>
</dbReference>
<name>A0A2Y9B8U9_9FIRM</name>
<protein>
    <submittedName>
        <fullName evidence="1">Putative selenium-dependent hydroxylase accessory protein YqeC</fullName>
    </submittedName>
</protein>
<evidence type="ECO:0000313" key="1">
    <source>
        <dbReference type="EMBL" id="PWJ32440.1"/>
    </source>
</evidence>
<organism evidence="1 2">
    <name type="scientific">Faecalicatena orotica</name>
    <dbReference type="NCBI Taxonomy" id="1544"/>
    <lineage>
        <taxon>Bacteria</taxon>
        <taxon>Bacillati</taxon>
        <taxon>Bacillota</taxon>
        <taxon>Clostridia</taxon>
        <taxon>Lachnospirales</taxon>
        <taxon>Lachnospiraceae</taxon>
        <taxon>Faecalicatena</taxon>
    </lineage>
</organism>
<dbReference type="Pfam" id="PF19842">
    <property type="entry name" value="YqeC"/>
    <property type="match status" value="1"/>
</dbReference>
<comment type="caution">
    <text evidence="1">The sequence shown here is derived from an EMBL/GenBank/DDBJ whole genome shotgun (WGS) entry which is preliminary data.</text>
</comment>
<keyword evidence="2" id="KW-1185">Reference proteome</keyword>
<sequence length="249" mass="27577">MVKNYEEGLLTEQNSLSEALHINSKNPVISVTGAGGKTTLIRTMAEEYRKRKIPVIVTTSTHMLAEDRPWFLTEPSEEKAVQILKAEGMVWAGLPAEHGKIKALPQKFLDRLLTLGYPVLIEADGAKKLPMKVPADHEPVILPETTHVLCVYGLDAVGRPLSEVCFRTGTAAEILDMKTTDPVKERDLAKLAFDCRGGRKGVLPYMEYRVILNKADNTKREQTAYRICRLAEAQGHTGITVLARGNSNQ</sequence>
<dbReference type="EMBL" id="QGDL01000001">
    <property type="protein sequence ID" value="PWJ32440.1"/>
    <property type="molecule type" value="Genomic_DNA"/>
</dbReference>
<dbReference type="RefSeq" id="WP_109729864.1">
    <property type="nucleotide sequence ID" value="NZ_BAAACK010000007.1"/>
</dbReference>
<accession>A0A2Y9B8U9</accession>
<evidence type="ECO:0000313" key="2">
    <source>
        <dbReference type="Proteomes" id="UP000245845"/>
    </source>
</evidence>
<gene>
    <name evidence="1" type="ORF">A8806_101730</name>
</gene>
<dbReference type="AlphaFoldDB" id="A0A2Y9B8U9"/>
<dbReference type="Proteomes" id="UP000245845">
    <property type="component" value="Unassembled WGS sequence"/>
</dbReference>